<dbReference type="EMBL" id="BMAV01015761">
    <property type="protein sequence ID" value="GFY65931.1"/>
    <property type="molecule type" value="Genomic_DNA"/>
</dbReference>
<protein>
    <submittedName>
        <fullName evidence="2">Uncharacterized protein</fullName>
    </submittedName>
</protein>
<comment type="caution">
    <text evidence="2">The sequence shown here is derived from an EMBL/GenBank/DDBJ whole genome shotgun (WGS) entry which is preliminary data.</text>
</comment>
<feature type="transmembrane region" description="Helical" evidence="1">
    <location>
        <begin position="6"/>
        <end position="25"/>
    </location>
</feature>
<evidence type="ECO:0000313" key="3">
    <source>
        <dbReference type="Proteomes" id="UP000886998"/>
    </source>
</evidence>
<keyword evidence="3" id="KW-1185">Reference proteome</keyword>
<evidence type="ECO:0000256" key="1">
    <source>
        <dbReference type="SAM" id="Phobius"/>
    </source>
</evidence>
<keyword evidence="1" id="KW-0812">Transmembrane</keyword>
<dbReference type="AlphaFoldDB" id="A0A8X7CGM1"/>
<dbReference type="OrthoDB" id="6421970at2759"/>
<evidence type="ECO:0000313" key="2">
    <source>
        <dbReference type="EMBL" id="GFY65931.1"/>
    </source>
</evidence>
<dbReference type="Proteomes" id="UP000886998">
    <property type="component" value="Unassembled WGS sequence"/>
</dbReference>
<sequence>MCPFLYLQVIIFPVYYVFVTVEKFINFNLTEFPARYVFALLGFLGFFNVYAMRVNLNVAIIAMVKESNHSSGTNSQEVMACEELLQETPYGNSSAKSHSLPVSITKSMRCVLTLSFLVVM</sequence>
<name>A0A8X7CGM1_9ARAC</name>
<proteinExistence type="predicted"/>
<organism evidence="2 3">
    <name type="scientific">Trichonephila inaurata madagascariensis</name>
    <dbReference type="NCBI Taxonomy" id="2747483"/>
    <lineage>
        <taxon>Eukaryota</taxon>
        <taxon>Metazoa</taxon>
        <taxon>Ecdysozoa</taxon>
        <taxon>Arthropoda</taxon>
        <taxon>Chelicerata</taxon>
        <taxon>Arachnida</taxon>
        <taxon>Araneae</taxon>
        <taxon>Araneomorphae</taxon>
        <taxon>Entelegynae</taxon>
        <taxon>Araneoidea</taxon>
        <taxon>Nephilidae</taxon>
        <taxon>Trichonephila</taxon>
        <taxon>Trichonephila inaurata</taxon>
    </lineage>
</organism>
<gene>
    <name evidence="2" type="ORF">TNIN_189051</name>
</gene>
<keyword evidence="1" id="KW-0472">Membrane</keyword>
<keyword evidence="1" id="KW-1133">Transmembrane helix</keyword>
<accession>A0A8X7CGM1</accession>
<feature type="transmembrane region" description="Helical" evidence="1">
    <location>
        <begin position="37"/>
        <end position="64"/>
    </location>
</feature>
<reference evidence="2" key="1">
    <citation type="submission" date="2020-08" db="EMBL/GenBank/DDBJ databases">
        <title>Multicomponent nature underlies the extraordinary mechanical properties of spider dragline silk.</title>
        <authorList>
            <person name="Kono N."/>
            <person name="Nakamura H."/>
            <person name="Mori M."/>
            <person name="Yoshida Y."/>
            <person name="Ohtoshi R."/>
            <person name="Malay A.D."/>
            <person name="Moran D.A.P."/>
            <person name="Tomita M."/>
            <person name="Numata K."/>
            <person name="Arakawa K."/>
        </authorList>
    </citation>
    <scope>NUCLEOTIDE SEQUENCE</scope>
</reference>